<gene>
    <name evidence="4" type="ORF">HRI_003995800</name>
</gene>
<dbReference type="InterPro" id="IPR043502">
    <property type="entry name" value="DNA/RNA_pol_sf"/>
</dbReference>
<dbReference type="SUPFAM" id="SSF56672">
    <property type="entry name" value="DNA/RNA polymerases"/>
    <property type="match status" value="1"/>
</dbReference>
<dbReference type="Pfam" id="PF03732">
    <property type="entry name" value="Retrotrans_gag"/>
    <property type="match status" value="1"/>
</dbReference>
<evidence type="ECO:0000259" key="3">
    <source>
        <dbReference type="PROSITE" id="PS50158"/>
    </source>
</evidence>
<dbReference type="CDD" id="cd00303">
    <property type="entry name" value="retropepsin_like"/>
    <property type="match status" value="1"/>
</dbReference>
<protein>
    <recommendedName>
        <fullName evidence="3">CCHC-type domain-containing protein</fullName>
    </recommendedName>
</protein>
<evidence type="ECO:0000313" key="4">
    <source>
        <dbReference type="EMBL" id="GMJ03266.1"/>
    </source>
</evidence>
<dbReference type="InterPro" id="IPR005162">
    <property type="entry name" value="Retrotrans_gag_dom"/>
</dbReference>
<dbReference type="Gene3D" id="3.10.10.10">
    <property type="entry name" value="HIV Type 1 Reverse Transcriptase, subunit A, domain 1"/>
    <property type="match status" value="1"/>
</dbReference>
<keyword evidence="1" id="KW-0479">Metal-binding</keyword>
<dbReference type="InterPro" id="IPR001878">
    <property type="entry name" value="Znf_CCHC"/>
</dbReference>
<accession>A0A9W7MN01</accession>
<dbReference type="Proteomes" id="UP001165190">
    <property type="component" value="Unassembled WGS sequence"/>
</dbReference>
<comment type="caution">
    <text evidence="4">The sequence shown here is derived from an EMBL/GenBank/DDBJ whole genome shotgun (WGS) entry which is preliminary data.</text>
</comment>
<dbReference type="PANTHER" id="PTHR15503">
    <property type="entry name" value="LDOC1 RELATED"/>
    <property type="match status" value="1"/>
</dbReference>
<evidence type="ECO:0000256" key="1">
    <source>
        <dbReference type="PROSITE-ProRule" id="PRU00047"/>
    </source>
</evidence>
<dbReference type="SMART" id="SM00343">
    <property type="entry name" value="ZnF_C2HC"/>
    <property type="match status" value="1"/>
</dbReference>
<proteinExistence type="predicted"/>
<organism evidence="4 5">
    <name type="scientific">Hibiscus trionum</name>
    <name type="common">Flower of an hour</name>
    <dbReference type="NCBI Taxonomy" id="183268"/>
    <lineage>
        <taxon>Eukaryota</taxon>
        <taxon>Viridiplantae</taxon>
        <taxon>Streptophyta</taxon>
        <taxon>Embryophyta</taxon>
        <taxon>Tracheophyta</taxon>
        <taxon>Spermatophyta</taxon>
        <taxon>Magnoliopsida</taxon>
        <taxon>eudicotyledons</taxon>
        <taxon>Gunneridae</taxon>
        <taxon>Pentapetalae</taxon>
        <taxon>rosids</taxon>
        <taxon>malvids</taxon>
        <taxon>Malvales</taxon>
        <taxon>Malvaceae</taxon>
        <taxon>Malvoideae</taxon>
        <taxon>Hibiscus</taxon>
    </lineage>
</organism>
<keyword evidence="1" id="KW-0862">Zinc</keyword>
<dbReference type="Gene3D" id="2.40.70.10">
    <property type="entry name" value="Acid Proteases"/>
    <property type="match status" value="1"/>
</dbReference>
<dbReference type="OrthoDB" id="437338at2759"/>
<feature type="region of interest" description="Disordered" evidence="2">
    <location>
        <begin position="147"/>
        <end position="201"/>
    </location>
</feature>
<reference evidence="4" key="1">
    <citation type="submission" date="2023-05" db="EMBL/GenBank/DDBJ databases">
        <title>Genome and transcriptome analyses reveal genes involved in the formation of fine ridges on petal epidermal cells in Hibiscus trionum.</title>
        <authorList>
            <person name="Koshimizu S."/>
            <person name="Masuda S."/>
            <person name="Ishii T."/>
            <person name="Shirasu K."/>
            <person name="Hoshino A."/>
            <person name="Arita M."/>
        </authorList>
    </citation>
    <scope>NUCLEOTIDE SEQUENCE</scope>
    <source>
        <strain evidence="4">Hamamatsu line</strain>
    </source>
</reference>
<dbReference type="PROSITE" id="PS50158">
    <property type="entry name" value="ZF_CCHC"/>
    <property type="match status" value="1"/>
</dbReference>
<dbReference type="Pfam" id="PF08284">
    <property type="entry name" value="RVP_2"/>
    <property type="match status" value="1"/>
</dbReference>
<sequence>MWLEKTVRILAQMGCTEERKLGCVISLLQGDAYTWWVTITAGLEEVEITWEFFESAFRKRYLGPRYLDEKKREFMALLQGSMTVMDYEIRFVRLSQYASEFVPTEVERCNRLRYGLNEEIKRYTLASDYSDFDVWVARAKDLEHSLGLTKRSGGSSSSKRSSDFDRGDAKRHRDNRHHYDHRRGGGNHGRGQQGQRAGGKLPTCATCGRNHTGECWGNFHSCWSCGARDHIRRDCPHQVGQAPVQAPARANDFQRGRGRGRGNFQPRNDGQRNIAHVVAVQPEGGGQARVYAQRGDQHDTDVIACNFSIQSLGLLSLIDSGSTHSYILSEHAQLLKLPCEILEVGVSVTSSFGDTVVVRKMYRRCPLMVQGNVFLVDMMELPFYGFDVIPGMDWLTEHKARLDFETKRISLRLTDDYEIVVVGENVKFLSNVVSVLEAKRLVEMGCEAYLAYVMNPNMSEVRPQDIRTVCDFPNVFLKELPGLPPDREVEFTIETYSDSAPVSIAPYRMAPKELKELKTQLQELTDRGFIRPSSSPWGAPVLFVKKKDGSMRMCIDYRQLNQLTVKNKYLLPRIDDLFD</sequence>
<dbReference type="EMBL" id="BSYR01000037">
    <property type="protein sequence ID" value="GMJ03266.1"/>
    <property type="molecule type" value="Genomic_DNA"/>
</dbReference>
<dbReference type="InterPro" id="IPR032567">
    <property type="entry name" value="RTL1-rel"/>
</dbReference>
<dbReference type="GO" id="GO:0008270">
    <property type="term" value="F:zinc ion binding"/>
    <property type="evidence" value="ECO:0007669"/>
    <property type="project" value="UniProtKB-KW"/>
</dbReference>
<name>A0A9W7MN01_HIBTR</name>
<dbReference type="InterPro" id="IPR021109">
    <property type="entry name" value="Peptidase_aspartic_dom_sf"/>
</dbReference>
<keyword evidence="1" id="KW-0863">Zinc-finger</keyword>
<evidence type="ECO:0000256" key="2">
    <source>
        <dbReference type="SAM" id="MobiDB-lite"/>
    </source>
</evidence>
<dbReference type="SUPFAM" id="SSF50630">
    <property type="entry name" value="Acid proteases"/>
    <property type="match status" value="1"/>
</dbReference>
<feature type="domain" description="CCHC-type" evidence="3">
    <location>
        <begin position="222"/>
        <end position="236"/>
    </location>
</feature>
<evidence type="ECO:0000313" key="5">
    <source>
        <dbReference type="Proteomes" id="UP001165190"/>
    </source>
</evidence>
<feature type="compositionally biased region" description="Low complexity" evidence="2">
    <location>
        <begin position="150"/>
        <end position="159"/>
    </location>
</feature>
<dbReference type="PANTHER" id="PTHR15503:SF45">
    <property type="entry name" value="RNA-DIRECTED DNA POLYMERASE HOMOLOG"/>
    <property type="match status" value="1"/>
</dbReference>
<feature type="compositionally biased region" description="Basic residues" evidence="2">
    <location>
        <begin position="169"/>
        <end position="185"/>
    </location>
</feature>
<dbReference type="AlphaFoldDB" id="A0A9W7MN01"/>
<dbReference type="GO" id="GO:0003676">
    <property type="term" value="F:nucleic acid binding"/>
    <property type="evidence" value="ECO:0007669"/>
    <property type="project" value="InterPro"/>
</dbReference>
<keyword evidence="5" id="KW-1185">Reference proteome</keyword>